<feature type="compositionally biased region" description="Basic and acidic residues" evidence="1">
    <location>
        <begin position="473"/>
        <end position="488"/>
    </location>
</feature>
<feature type="compositionally biased region" description="Basic and acidic residues" evidence="1">
    <location>
        <begin position="11"/>
        <end position="26"/>
    </location>
</feature>
<proteinExistence type="predicted"/>
<dbReference type="PANTHER" id="PTHR12301:SF8">
    <property type="entry name" value="STERILE ALPHA MOTIF DOMAIN-CONTAINING PROTEIN 5"/>
    <property type="match status" value="1"/>
</dbReference>
<evidence type="ECO:0000313" key="3">
    <source>
        <dbReference type="Ensembl" id="ENSEBUP00000013858.1"/>
    </source>
</evidence>
<protein>
    <recommendedName>
        <fullName evidence="2">SAM domain-containing protein</fullName>
    </recommendedName>
</protein>
<reference evidence="3" key="1">
    <citation type="submission" date="2025-08" db="UniProtKB">
        <authorList>
            <consortium name="Ensembl"/>
        </authorList>
    </citation>
    <scope>IDENTIFICATION</scope>
</reference>
<dbReference type="Gene3D" id="1.10.150.50">
    <property type="entry name" value="Transcription Factor, Ets-1"/>
    <property type="match status" value="1"/>
</dbReference>
<feature type="region of interest" description="Disordered" evidence="1">
    <location>
        <begin position="270"/>
        <end position="289"/>
    </location>
</feature>
<evidence type="ECO:0000256" key="1">
    <source>
        <dbReference type="SAM" id="MobiDB-lite"/>
    </source>
</evidence>
<evidence type="ECO:0000259" key="2">
    <source>
        <dbReference type="PROSITE" id="PS50105"/>
    </source>
</evidence>
<dbReference type="PROSITE" id="PS50105">
    <property type="entry name" value="SAM_DOMAIN"/>
    <property type="match status" value="1"/>
</dbReference>
<dbReference type="AlphaFoldDB" id="A0A8C4QDW0"/>
<reference evidence="3" key="2">
    <citation type="submission" date="2025-09" db="UniProtKB">
        <authorList>
            <consortium name="Ensembl"/>
        </authorList>
    </citation>
    <scope>IDENTIFICATION</scope>
</reference>
<feature type="domain" description="SAM" evidence="2">
    <location>
        <begin position="29"/>
        <end position="89"/>
    </location>
</feature>
<dbReference type="InterPro" id="IPR051725">
    <property type="entry name" value="SAM-SH3_domain_protein"/>
</dbReference>
<feature type="region of interest" description="Disordered" evidence="1">
    <location>
        <begin position="398"/>
        <end position="419"/>
    </location>
</feature>
<dbReference type="GeneTree" id="ENSGT00940000168402"/>
<dbReference type="InterPro" id="IPR001660">
    <property type="entry name" value="SAM"/>
</dbReference>
<organism evidence="3 4">
    <name type="scientific">Eptatretus burgeri</name>
    <name type="common">Inshore hagfish</name>
    <dbReference type="NCBI Taxonomy" id="7764"/>
    <lineage>
        <taxon>Eukaryota</taxon>
        <taxon>Metazoa</taxon>
        <taxon>Chordata</taxon>
        <taxon>Craniata</taxon>
        <taxon>Vertebrata</taxon>
        <taxon>Cyclostomata</taxon>
        <taxon>Myxini</taxon>
        <taxon>Myxiniformes</taxon>
        <taxon>Myxinidae</taxon>
        <taxon>Eptatretinae</taxon>
        <taxon>Eptatretus</taxon>
    </lineage>
</organism>
<feature type="compositionally biased region" description="Basic and acidic residues" evidence="1">
    <location>
        <begin position="334"/>
        <end position="348"/>
    </location>
</feature>
<feature type="region of interest" description="Disordered" evidence="1">
    <location>
        <begin position="1"/>
        <end position="26"/>
    </location>
</feature>
<evidence type="ECO:0000313" key="4">
    <source>
        <dbReference type="Proteomes" id="UP000694388"/>
    </source>
</evidence>
<name>A0A8C4QDW0_EPTBU</name>
<accession>A0A8C4QDW0</accession>
<dbReference type="InterPro" id="IPR013761">
    <property type="entry name" value="SAM/pointed_sf"/>
</dbReference>
<dbReference type="Ensembl" id="ENSEBUT00000014434.1">
    <property type="protein sequence ID" value="ENSEBUP00000013858.1"/>
    <property type="gene ID" value="ENSEBUG00000008736.1"/>
</dbReference>
<dbReference type="Pfam" id="PF00536">
    <property type="entry name" value="SAM_1"/>
    <property type="match status" value="1"/>
</dbReference>
<feature type="region of interest" description="Disordered" evidence="1">
    <location>
        <begin position="445"/>
        <end position="494"/>
    </location>
</feature>
<feature type="region of interest" description="Disordered" evidence="1">
    <location>
        <begin position="334"/>
        <end position="356"/>
    </location>
</feature>
<sequence length="494" mass="55134">MDVKLVISRGDMAESKGREGERGEHRGGEVSAWLRLLGLGQYAHDFHEQGYDDMEVCAAIGDADMDSLGVLAPTHRTRLHLAVALLCAPPLSPPLYHTLEPTEDMWSGEHLINLQRVGKKVDWRTLLQGESPLTGVAGEGHKRSDLFDNCKGEQQQQVRNWGKERRTGRVVRELVKVEEGRKFLQLDDLPSPPTSHSRLHMPSHLDQTSPFFKRSLSVSVTKHRREDGCRTDDFASAATLEFDRSSRSDRQKGSVAVEREKIVQLAGRYGLVRPQPPPPGTPPRWRKEMTPGGEFSGTTQRELGLTRSNSFNGFDWTLRGGELVERVPRGRAQRAELRKTRERRREVEGEGGAGEMGKTKSLSVLKAFCRRILHRPQNVGRSLDSVLDWKAQSHFRSERAMRPTTASVEGSQDSLVSSYSSSSDRTDYVTWLGMGGAAATRRVGVRRGSGPVGERKVITPDMPPPAWPQPSRGMERSATDTELFKKNLNDSGTF</sequence>
<keyword evidence="4" id="KW-1185">Reference proteome</keyword>
<dbReference type="PANTHER" id="PTHR12301">
    <property type="entry name" value="SAM-DOMAIN, SH3 AND NUCLEAR LOCALIZATION SIGNALS PROTEIN RELATED"/>
    <property type="match status" value="1"/>
</dbReference>
<dbReference type="SMART" id="SM00454">
    <property type="entry name" value="SAM"/>
    <property type="match status" value="1"/>
</dbReference>
<feature type="region of interest" description="Disordered" evidence="1">
    <location>
        <begin position="186"/>
        <end position="206"/>
    </location>
</feature>
<dbReference type="Proteomes" id="UP000694388">
    <property type="component" value="Unplaced"/>
</dbReference>
<dbReference type="SUPFAM" id="SSF47769">
    <property type="entry name" value="SAM/Pointed domain"/>
    <property type="match status" value="1"/>
</dbReference>